<dbReference type="InterPro" id="IPR029063">
    <property type="entry name" value="SAM-dependent_MTases_sf"/>
</dbReference>
<sequence length="311" mass="35087">MIKLNATLDQFQAGAIDKASYIRTMFEEHHAKLFDYSSYLAQTNVKKIEIEDGRVIMTSRDRGVRIACSPVDFRIAPVETLNFFDYEKEESTMMENLVADGDNFFDIGANIGWYSINIAASRRKTRVYAFEPIPTTYASLSVNLSLNATANVKAHNFGLSNQAGEFTYYYYPEGSGNASAVNLTGREDIATAQCKVRTLDDYTAETGIRADFIKCDVEGAELLVFQGGRDTIARDKPAVLAEILRKWSAKFNYDPNEIFTLFRGLGYQSFTAQGGRLVPFGTMDEHTVPNNFFFLHPERHAELMRRYVQPA</sequence>
<proteinExistence type="predicted"/>
<dbReference type="PANTHER" id="PTHR34203:SF15">
    <property type="entry name" value="SLL1173 PROTEIN"/>
    <property type="match status" value="1"/>
</dbReference>
<evidence type="ECO:0000313" key="3">
    <source>
        <dbReference type="Proteomes" id="UP000444318"/>
    </source>
</evidence>
<dbReference type="SUPFAM" id="SSF53335">
    <property type="entry name" value="S-adenosyl-L-methionine-dependent methyltransferases"/>
    <property type="match status" value="1"/>
</dbReference>
<name>A0A843SL48_9BURK</name>
<keyword evidence="2" id="KW-0808">Transferase</keyword>
<protein>
    <submittedName>
        <fullName evidence="2">FkbM family methyltransferase</fullName>
    </submittedName>
</protein>
<dbReference type="NCBIfam" id="TIGR01444">
    <property type="entry name" value="fkbM_fam"/>
    <property type="match status" value="1"/>
</dbReference>
<dbReference type="Gene3D" id="3.40.50.150">
    <property type="entry name" value="Vaccinia Virus protein VP39"/>
    <property type="match status" value="1"/>
</dbReference>
<dbReference type="EMBL" id="WHUF01000009">
    <property type="protein sequence ID" value="MQA23188.1"/>
    <property type="molecule type" value="Genomic_DNA"/>
</dbReference>
<feature type="domain" description="Methyltransferase FkbM" evidence="1">
    <location>
        <begin position="106"/>
        <end position="268"/>
    </location>
</feature>
<dbReference type="RefSeq" id="WP_152808962.1">
    <property type="nucleotide sequence ID" value="NZ_WHUF01000009.1"/>
</dbReference>
<dbReference type="AlphaFoldDB" id="A0A843SL48"/>
<organism evidence="2 3">
    <name type="scientific">Rugamonas rivuli</name>
    <dbReference type="NCBI Taxonomy" id="2743358"/>
    <lineage>
        <taxon>Bacteria</taxon>
        <taxon>Pseudomonadati</taxon>
        <taxon>Pseudomonadota</taxon>
        <taxon>Betaproteobacteria</taxon>
        <taxon>Burkholderiales</taxon>
        <taxon>Oxalobacteraceae</taxon>
        <taxon>Telluria group</taxon>
        <taxon>Rugamonas</taxon>
    </lineage>
</organism>
<gene>
    <name evidence="2" type="ORF">GEV01_27065</name>
</gene>
<dbReference type="Proteomes" id="UP000444318">
    <property type="component" value="Unassembled WGS sequence"/>
</dbReference>
<dbReference type="PANTHER" id="PTHR34203">
    <property type="entry name" value="METHYLTRANSFERASE, FKBM FAMILY PROTEIN"/>
    <property type="match status" value="1"/>
</dbReference>
<dbReference type="GO" id="GO:0032259">
    <property type="term" value="P:methylation"/>
    <property type="evidence" value="ECO:0007669"/>
    <property type="project" value="UniProtKB-KW"/>
</dbReference>
<accession>A0A843SL48</accession>
<dbReference type="Pfam" id="PF05050">
    <property type="entry name" value="Methyltransf_21"/>
    <property type="match status" value="1"/>
</dbReference>
<reference evidence="2 3" key="1">
    <citation type="submission" date="2019-10" db="EMBL/GenBank/DDBJ databases">
        <title>Two novel species isolated from a subtropical stream in China.</title>
        <authorList>
            <person name="Lu H."/>
        </authorList>
    </citation>
    <scope>NUCLEOTIDE SEQUENCE [LARGE SCALE GENOMIC DNA]</scope>
    <source>
        <strain evidence="2 3">FT103W</strain>
    </source>
</reference>
<dbReference type="InterPro" id="IPR006342">
    <property type="entry name" value="FkbM_mtfrase"/>
</dbReference>
<dbReference type="GO" id="GO:0008168">
    <property type="term" value="F:methyltransferase activity"/>
    <property type="evidence" value="ECO:0007669"/>
    <property type="project" value="UniProtKB-KW"/>
</dbReference>
<evidence type="ECO:0000313" key="2">
    <source>
        <dbReference type="EMBL" id="MQA23188.1"/>
    </source>
</evidence>
<dbReference type="InterPro" id="IPR052514">
    <property type="entry name" value="SAM-dependent_MTase"/>
</dbReference>
<comment type="caution">
    <text evidence="2">The sequence shown here is derived from an EMBL/GenBank/DDBJ whole genome shotgun (WGS) entry which is preliminary data.</text>
</comment>
<keyword evidence="3" id="KW-1185">Reference proteome</keyword>
<evidence type="ECO:0000259" key="1">
    <source>
        <dbReference type="Pfam" id="PF05050"/>
    </source>
</evidence>
<keyword evidence="2" id="KW-0489">Methyltransferase</keyword>